<feature type="transmembrane region" description="Helical" evidence="2">
    <location>
        <begin position="12"/>
        <end position="34"/>
    </location>
</feature>
<reference evidence="3" key="1">
    <citation type="journal article" date="2023" name="Mol. Phylogenet. Evol.">
        <title>Genome-scale phylogeny and comparative genomics of the fungal order Sordariales.</title>
        <authorList>
            <person name="Hensen N."/>
            <person name="Bonometti L."/>
            <person name="Westerberg I."/>
            <person name="Brannstrom I.O."/>
            <person name="Guillou S."/>
            <person name="Cros-Aarteil S."/>
            <person name="Calhoun S."/>
            <person name="Haridas S."/>
            <person name="Kuo A."/>
            <person name="Mondo S."/>
            <person name="Pangilinan J."/>
            <person name="Riley R."/>
            <person name="LaButti K."/>
            <person name="Andreopoulos B."/>
            <person name="Lipzen A."/>
            <person name="Chen C."/>
            <person name="Yan M."/>
            <person name="Daum C."/>
            <person name="Ng V."/>
            <person name="Clum A."/>
            <person name="Steindorff A."/>
            <person name="Ohm R.A."/>
            <person name="Martin F."/>
            <person name="Silar P."/>
            <person name="Natvig D.O."/>
            <person name="Lalanne C."/>
            <person name="Gautier V."/>
            <person name="Ament-Velasquez S.L."/>
            <person name="Kruys A."/>
            <person name="Hutchinson M.I."/>
            <person name="Powell A.J."/>
            <person name="Barry K."/>
            <person name="Miller A.N."/>
            <person name="Grigoriev I.V."/>
            <person name="Debuchy R."/>
            <person name="Gladieux P."/>
            <person name="Hiltunen Thoren M."/>
            <person name="Johannesson H."/>
        </authorList>
    </citation>
    <scope>NUCLEOTIDE SEQUENCE</scope>
    <source>
        <strain evidence="3">CBS 359.72</strain>
    </source>
</reference>
<dbReference type="PANTHER" id="PTHR46830:SF2">
    <property type="entry name" value="ALPHA-1,4-N-ACETYLGLUCOSAMINYLTRANSFERASE"/>
    <property type="match status" value="1"/>
</dbReference>
<comment type="similarity">
    <text evidence="1">Belongs to the glycosyltransferase 32 family.</text>
</comment>
<proteinExistence type="inferred from homology"/>
<keyword evidence="4" id="KW-1185">Reference proteome</keyword>
<keyword evidence="2" id="KW-0472">Membrane</keyword>
<dbReference type="Proteomes" id="UP001303647">
    <property type="component" value="Unassembled WGS sequence"/>
</dbReference>
<evidence type="ECO:0000313" key="4">
    <source>
        <dbReference type="Proteomes" id="UP001303647"/>
    </source>
</evidence>
<dbReference type="SUPFAM" id="SSF53448">
    <property type="entry name" value="Nucleotide-diphospho-sugar transferases"/>
    <property type="match status" value="1"/>
</dbReference>
<evidence type="ECO:0000313" key="3">
    <source>
        <dbReference type="EMBL" id="KAK4246312.1"/>
    </source>
</evidence>
<evidence type="ECO:0000256" key="1">
    <source>
        <dbReference type="ARBA" id="ARBA00009003"/>
    </source>
</evidence>
<dbReference type="InterPro" id="IPR029044">
    <property type="entry name" value="Nucleotide-diphossugar_trans"/>
</dbReference>
<dbReference type="AlphaFoldDB" id="A0AAN7CS10"/>
<protein>
    <recommendedName>
        <fullName evidence="5">Glycosyl transferase</fullName>
    </recommendedName>
</protein>
<accession>A0AAN7CS10</accession>
<organism evidence="3 4">
    <name type="scientific">Corynascus novoguineensis</name>
    <dbReference type="NCBI Taxonomy" id="1126955"/>
    <lineage>
        <taxon>Eukaryota</taxon>
        <taxon>Fungi</taxon>
        <taxon>Dikarya</taxon>
        <taxon>Ascomycota</taxon>
        <taxon>Pezizomycotina</taxon>
        <taxon>Sordariomycetes</taxon>
        <taxon>Sordariomycetidae</taxon>
        <taxon>Sordariales</taxon>
        <taxon>Chaetomiaceae</taxon>
        <taxon>Corynascus</taxon>
    </lineage>
</organism>
<evidence type="ECO:0000256" key="2">
    <source>
        <dbReference type="SAM" id="Phobius"/>
    </source>
</evidence>
<name>A0AAN7CS10_9PEZI</name>
<dbReference type="Gene3D" id="3.90.550.20">
    <property type="match status" value="1"/>
</dbReference>
<comment type="caution">
    <text evidence="3">The sequence shown here is derived from an EMBL/GenBank/DDBJ whole genome shotgun (WGS) entry which is preliminary data.</text>
</comment>
<gene>
    <name evidence="3" type="ORF">C7999DRAFT_33278</name>
</gene>
<dbReference type="InterPro" id="IPR007577">
    <property type="entry name" value="GlycoTrfase_DXD_sugar-bd_CS"/>
</dbReference>
<evidence type="ECO:0008006" key="5">
    <source>
        <dbReference type="Google" id="ProtNLM"/>
    </source>
</evidence>
<keyword evidence="2" id="KW-1133">Transmembrane helix</keyword>
<dbReference type="GO" id="GO:1901135">
    <property type="term" value="P:carbohydrate derivative metabolic process"/>
    <property type="evidence" value="ECO:0007669"/>
    <property type="project" value="UniProtKB-ARBA"/>
</dbReference>
<reference evidence="3" key="2">
    <citation type="submission" date="2023-05" db="EMBL/GenBank/DDBJ databases">
        <authorList>
            <consortium name="Lawrence Berkeley National Laboratory"/>
            <person name="Steindorff A."/>
            <person name="Hensen N."/>
            <person name="Bonometti L."/>
            <person name="Westerberg I."/>
            <person name="Brannstrom I.O."/>
            <person name="Guillou S."/>
            <person name="Cros-Aarteil S."/>
            <person name="Calhoun S."/>
            <person name="Haridas S."/>
            <person name="Kuo A."/>
            <person name="Mondo S."/>
            <person name="Pangilinan J."/>
            <person name="Riley R."/>
            <person name="Labutti K."/>
            <person name="Andreopoulos B."/>
            <person name="Lipzen A."/>
            <person name="Chen C."/>
            <person name="Yanf M."/>
            <person name="Daum C."/>
            <person name="Ng V."/>
            <person name="Clum A."/>
            <person name="Ohm R."/>
            <person name="Martin F."/>
            <person name="Silar P."/>
            <person name="Natvig D."/>
            <person name="Lalanne C."/>
            <person name="Gautier V."/>
            <person name="Ament-Velasquez S.L."/>
            <person name="Kruys A."/>
            <person name="Hutchinson M.I."/>
            <person name="Powell A.J."/>
            <person name="Barry K."/>
            <person name="Miller A.N."/>
            <person name="Grigoriev I.V."/>
            <person name="Debuchy R."/>
            <person name="Gladieux P."/>
            <person name="Thoren M.H."/>
            <person name="Johannesson H."/>
        </authorList>
    </citation>
    <scope>NUCLEOTIDE SEQUENCE</scope>
    <source>
        <strain evidence="3">CBS 359.72</strain>
    </source>
</reference>
<dbReference type="PANTHER" id="PTHR46830">
    <property type="entry name" value="TRANSFERASE, PUTATIVE-RELATED"/>
    <property type="match status" value="1"/>
</dbReference>
<sequence length="413" mass="45804">MRSLSATFSRGGWRRYAVAVAVLVAIAVMLNAYFDDVSSIVPWRPRLPTLQTFPVAPLSKACDEVPPPSPDAADAAAPIPNLVHYIWLLADPSVLSFNFKVFVSVYSAHLFLHPDRIYFHTDAAPDLWERSKTAGDLWTKRVLNLPGVTPNFIDNPRKTSTGVDIDTFGAKSDFIRADALRQHGGIYLDVDAVPLRDVAPLRTAGFANVVGGAVALRTRYTGFVNTGVWLSRPHSSLSEIFFRAMDAFYNGVWAISVDILTDLAYRLHAIPGEVLIVHPRAFAPTSWELEDQDRLFRPHPSAVLALTGNSNGDGMAGTQPQEELGNTCADALAWLARREQERGSRRDTEDWEMDFSSTYVLHAFDDYADKVRGWDGKITLKYVLARESNYARAVYPAVRHAIEAGIISKEETV</sequence>
<dbReference type="Pfam" id="PF04488">
    <property type="entry name" value="Gly_transf_sug"/>
    <property type="match status" value="1"/>
</dbReference>
<keyword evidence="2" id="KW-0812">Transmembrane</keyword>
<dbReference type="EMBL" id="MU857677">
    <property type="protein sequence ID" value="KAK4246312.1"/>
    <property type="molecule type" value="Genomic_DNA"/>
</dbReference>